<comment type="caution">
    <text evidence="1">The sequence shown here is derived from an EMBL/GenBank/DDBJ whole genome shotgun (WGS) entry which is preliminary data.</text>
</comment>
<dbReference type="EMBL" id="BSXG01000010">
    <property type="protein sequence ID" value="GME23953.1"/>
    <property type="molecule type" value="Genomic_DNA"/>
</dbReference>
<dbReference type="Proteomes" id="UP001165186">
    <property type="component" value="Unassembled WGS sequence"/>
</dbReference>
<evidence type="ECO:0000313" key="2">
    <source>
        <dbReference type="Proteomes" id="UP001165186"/>
    </source>
</evidence>
<name>A0ACB5RTW7_9PEZI</name>
<sequence length="386" mass="43143">MVSSYFINGLENLSLRFAAVFAVVMANDLVQANAQFTTFSKLTLLPRLTPAPQALLKLAGASRLNPGEARVTSVYSGQDVVGLSYYAGLVIGPRLDHAGLYTVQCISIEKESDTTTIRKRAASYFLAPFDMFSVLLLTVSVLENDWFGVSATVMLSSLSSICGLLSYCKLQRGELVLMDNPEIGDVVITRPNGSFAVVRCSGQLAEEIFFRFNELFYITDNKIARLLLTLVSWFLLGFGIIVLANSQRKNQLLFTIAYSFNTLAHGLITALPLCIHWNMAHYKIQHEEFEQDDDTESDSFAQALWKTVVLTKGTDWIQLGDVAPRTASWDQWLREAKEMARTADVLETGEVLRWKVLEWDADDRLRDLRYDPELNAAMIARSLGPV</sequence>
<keyword evidence="2" id="KW-1185">Reference proteome</keyword>
<gene>
    <name evidence="1" type="primary">g6040</name>
    <name evidence="1" type="ORF">NpPPO83_00006040</name>
</gene>
<organism evidence="1 2">
    <name type="scientific">Neofusicoccum parvum</name>
    <dbReference type="NCBI Taxonomy" id="310453"/>
    <lineage>
        <taxon>Eukaryota</taxon>
        <taxon>Fungi</taxon>
        <taxon>Dikarya</taxon>
        <taxon>Ascomycota</taxon>
        <taxon>Pezizomycotina</taxon>
        <taxon>Dothideomycetes</taxon>
        <taxon>Dothideomycetes incertae sedis</taxon>
        <taxon>Botryosphaeriales</taxon>
        <taxon>Botryosphaeriaceae</taxon>
        <taxon>Neofusicoccum</taxon>
    </lineage>
</organism>
<reference evidence="1" key="1">
    <citation type="submission" date="2024-09" db="EMBL/GenBank/DDBJ databases">
        <title>Draft Genome Sequences of Neofusicoccum parvum.</title>
        <authorList>
            <person name="Ashida A."/>
            <person name="Camagna M."/>
            <person name="Tanaka A."/>
            <person name="Takemoto D."/>
        </authorList>
    </citation>
    <scope>NUCLEOTIDE SEQUENCE</scope>
    <source>
        <strain evidence="1">PPO83</strain>
    </source>
</reference>
<protein>
    <submittedName>
        <fullName evidence="1">Uncharacterized protein</fullName>
    </submittedName>
</protein>
<accession>A0ACB5RTW7</accession>
<proteinExistence type="predicted"/>
<evidence type="ECO:0000313" key="1">
    <source>
        <dbReference type="EMBL" id="GME23953.1"/>
    </source>
</evidence>